<dbReference type="STRING" id="3983.A0A2C9VR65"/>
<feature type="compositionally biased region" description="Polar residues" evidence="15">
    <location>
        <begin position="314"/>
        <end position="324"/>
    </location>
</feature>
<evidence type="ECO:0000256" key="11">
    <source>
        <dbReference type="ARBA" id="ARBA00029691"/>
    </source>
</evidence>
<dbReference type="Pfam" id="PF04695">
    <property type="entry name" value="Pex14_N"/>
    <property type="match status" value="1"/>
</dbReference>
<keyword evidence="9 14" id="KW-0576">Peroxisome</keyword>
<dbReference type="InterPro" id="IPR006785">
    <property type="entry name" value="Pex14_N"/>
</dbReference>
<evidence type="ECO:0000259" key="17">
    <source>
        <dbReference type="Pfam" id="PF17733"/>
    </source>
</evidence>
<evidence type="ECO:0000256" key="3">
    <source>
        <dbReference type="ARBA" id="ARBA00022448"/>
    </source>
</evidence>
<evidence type="ECO:0000256" key="5">
    <source>
        <dbReference type="ARBA" id="ARBA00022927"/>
    </source>
</evidence>
<dbReference type="InterPro" id="IPR054154">
    <property type="entry name" value="PEX14-like_M_plants"/>
</dbReference>
<feature type="domain" description="Peroxisomal membrane protein PEX14-like KPWE" evidence="17">
    <location>
        <begin position="329"/>
        <end position="377"/>
    </location>
</feature>
<comment type="subcellular location">
    <subcellularLocation>
        <location evidence="1">Peroxisome membrane</location>
        <topology evidence="1">Single-pass membrane protein</topology>
    </subcellularLocation>
</comment>
<dbReference type="InterPro" id="IPR036388">
    <property type="entry name" value="WH-like_DNA-bd_sf"/>
</dbReference>
<feature type="region of interest" description="Disordered" evidence="15">
    <location>
        <begin position="471"/>
        <end position="492"/>
    </location>
</feature>
<dbReference type="Pfam" id="PF23020">
    <property type="entry name" value="PEX14-like_2nd"/>
    <property type="match status" value="1"/>
</dbReference>
<comment type="similarity">
    <text evidence="2 14">Belongs to the peroxin-14 family.</text>
</comment>
<organism evidence="19 20">
    <name type="scientific">Manihot esculenta</name>
    <name type="common">Cassava</name>
    <name type="synonym">Jatropha manihot</name>
    <dbReference type="NCBI Taxonomy" id="3983"/>
    <lineage>
        <taxon>Eukaryota</taxon>
        <taxon>Viridiplantae</taxon>
        <taxon>Streptophyta</taxon>
        <taxon>Embryophyta</taxon>
        <taxon>Tracheophyta</taxon>
        <taxon>Spermatophyta</taxon>
        <taxon>Magnoliopsida</taxon>
        <taxon>eudicotyledons</taxon>
        <taxon>Gunneridae</taxon>
        <taxon>Pentapetalae</taxon>
        <taxon>rosids</taxon>
        <taxon>fabids</taxon>
        <taxon>Malpighiales</taxon>
        <taxon>Euphorbiaceae</taxon>
        <taxon>Crotonoideae</taxon>
        <taxon>Manihoteae</taxon>
        <taxon>Manihot</taxon>
    </lineage>
</organism>
<evidence type="ECO:0000256" key="12">
    <source>
        <dbReference type="ARBA" id="ARBA00053920"/>
    </source>
</evidence>
<evidence type="ECO:0000259" key="16">
    <source>
        <dbReference type="Pfam" id="PF04695"/>
    </source>
</evidence>
<evidence type="ECO:0000256" key="9">
    <source>
        <dbReference type="ARBA" id="ARBA00023140"/>
    </source>
</evidence>
<dbReference type="InterPro" id="IPR040554">
    <property type="entry name" value="KPWE_PEX14_dom"/>
</dbReference>
<proteinExistence type="inferred from homology"/>
<dbReference type="Proteomes" id="UP000091857">
    <property type="component" value="Chromosome 6"/>
</dbReference>
<dbReference type="GO" id="GO:0016560">
    <property type="term" value="P:protein import into peroxisome matrix, docking"/>
    <property type="evidence" value="ECO:0000318"/>
    <property type="project" value="GO_Central"/>
</dbReference>
<evidence type="ECO:0000259" key="18">
    <source>
        <dbReference type="Pfam" id="PF23020"/>
    </source>
</evidence>
<feature type="region of interest" description="Disordered" evidence="15">
    <location>
        <begin position="347"/>
        <end position="367"/>
    </location>
</feature>
<evidence type="ECO:0000256" key="15">
    <source>
        <dbReference type="SAM" id="MobiDB-lite"/>
    </source>
</evidence>
<dbReference type="Pfam" id="PF17733">
    <property type="entry name" value="KPWE_dom"/>
    <property type="match status" value="1"/>
</dbReference>
<feature type="region of interest" description="Disordered" evidence="15">
    <location>
        <begin position="94"/>
        <end position="136"/>
    </location>
</feature>
<keyword evidence="8 14" id="KW-0472">Membrane</keyword>
<feature type="compositionally biased region" description="Polar residues" evidence="15">
    <location>
        <begin position="112"/>
        <end position="134"/>
    </location>
</feature>
<evidence type="ECO:0000256" key="10">
    <source>
        <dbReference type="ARBA" id="ARBA00029502"/>
    </source>
</evidence>
<sequence>MATQSAPPPPSSPPDDKPRIRGSELPQPTNEIQQHAREEAPTQSSSSVFVNSEPMREEQVQNAVKFLSHPKVRGSPVMYRRSFLERKGLTKEEIDEAFRRVPDPPPSTQPPGTNQEPQMKSTSIVQPPAQTQALQPVAAAPTGAISSAGTLMQSRFHWYHIVFAVGLLSASGAGTAVLIKSAIIPRLKSWIRKVVLEEDDGPVMKGNAKPSSAEEAAAAAKAAAAAAAAVAKASQEMLNSKKEERRYFNKFMNLLDVQVQEMKSMRTAIRKLEGQTNNHGRTSLVDQEDYTLSVANHSKQTYVNGKVESDSRSVRSLSPPTSAEPSVAPHPMSYMEIMAMVQRGERPPNIRDINDQPPNPNQQISNTRLAPRSKPWEAGQFLNSSSQVLQPHVNGESLKPKVQDNGVTYQFDGESATPWWQRKNARITEIENEDELKARPNVARTNEQPIQRTWVPPQPPPVAMPEAAEAIRQPKSSVQKEQVAEDQSVSLSTAVTDELQRITKVSESGSAVEVL</sequence>
<evidence type="ECO:0000313" key="20">
    <source>
        <dbReference type="Proteomes" id="UP000091857"/>
    </source>
</evidence>
<dbReference type="OrthoDB" id="441517at2759"/>
<protein>
    <recommendedName>
        <fullName evidence="10 14">Peroxisomal membrane protein PEX14</fullName>
    </recommendedName>
    <alternativeName>
        <fullName evidence="11 14">Peroxin-14</fullName>
    </alternativeName>
</protein>
<dbReference type="GO" id="GO:0005778">
    <property type="term" value="C:peroxisomal membrane"/>
    <property type="evidence" value="ECO:0000318"/>
    <property type="project" value="GO_Central"/>
</dbReference>
<name>A0A2C9VR65_MANES</name>
<gene>
    <name evidence="19" type="ORF">MANES_06G104600v8</name>
</gene>
<feature type="region of interest" description="Disordered" evidence="15">
    <location>
        <begin position="304"/>
        <end position="330"/>
    </location>
</feature>
<evidence type="ECO:0000256" key="7">
    <source>
        <dbReference type="ARBA" id="ARBA00023010"/>
    </source>
</evidence>
<dbReference type="FunFam" id="1.10.10.10:FF:000217">
    <property type="entry name" value="Peroxisomal membrane protein PEX14"/>
    <property type="match status" value="1"/>
</dbReference>
<accession>A0A2C9VR65</accession>
<keyword evidence="20" id="KW-1185">Reference proteome</keyword>
<dbReference type="GO" id="GO:1990429">
    <property type="term" value="C:peroxisomal importomer complex"/>
    <property type="evidence" value="ECO:0000318"/>
    <property type="project" value="GO_Central"/>
</dbReference>
<keyword evidence="7" id="KW-0811">Translocation</keyword>
<evidence type="ECO:0000256" key="13">
    <source>
        <dbReference type="ARBA" id="ARBA00064754"/>
    </source>
</evidence>
<feature type="compositionally biased region" description="Polar residues" evidence="15">
    <location>
        <begin position="474"/>
        <end position="492"/>
    </location>
</feature>
<feature type="domain" description="Peroxisomal membrane protein PEX14 central plants" evidence="18">
    <location>
        <begin position="154"/>
        <end position="273"/>
    </location>
</feature>
<keyword evidence="5 14" id="KW-0653">Protein transport</keyword>
<dbReference type="PANTHER" id="PTHR23058:SF0">
    <property type="entry name" value="PEROXISOMAL MEMBRANE PROTEIN PEX14"/>
    <property type="match status" value="1"/>
</dbReference>
<feature type="region of interest" description="Disordered" evidence="15">
    <location>
        <begin position="1"/>
        <end position="71"/>
    </location>
</feature>
<comment type="subunit">
    <text evidence="13">Interacts with PEX13; forming the PEX13-PEX14 docking complex. Interacts with PEX5 (via WxxxF/Y motifs).</text>
</comment>
<dbReference type="Gramene" id="Manes.06G104600.1.v8.1">
    <property type="protein sequence ID" value="Manes.06G104600.1.v8.1.CDS"/>
    <property type="gene ID" value="Manes.06G104600.v8.1"/>
</dbReference>
<evidence type="ECO:0000256" key="8">
    <source>
        <dbReference type="ARBA" id="ARBA00023136"/>
    </source>
</evidence>
<dbReference type="Gene3D" id="1.10.10.10">
    <property type="entry name" value="Winged helix-like DNA-binding domain superfamily/Winged helix DNA-binding domain"/>
    <property type="match status" value="1"/>
</dbReference>
<keyword evidence="6" id="KW-1133">Transmembrane helix</keyword>
<comment type="caution">
    <text evidence="19">The sequence shown here is derived from an EMBL/GenBank/DDBJ whole genome shotgun (WGS) entry which is preliminary data.</text>
</comment>
<keyword evidence="4" id="KW-0812">Transmembrane</keyword>
<comment type="function">
    <text evidence="12 14">Component of the PEX13-PEX14 docking complex, a translocon channel that specifically mediates the import of peroxisomal cargo proteins bound to PEX5 receptor. The PEX13-PEX14 docking complex forms a large import pore which can be opened to a diameter of about 9 nm. Mechanistically, PEX5 receptor along with cargo proteins associates with the PEX14 subunit of the PEX13-PEX14 docking complex in the cytosol, leading to the insertion of the receptor into the organelle membrane with the concomitant translocation of the cargo into the peroxisome matrix.</text>
</comment>
<feature type="compositionally biased region" description="Polar residues" evidence="15">
    <location>
        <begin position="41"/>
        <end position="50"/>
    </location>
</feature>
<evidence type="ECO:0000256" key="4">
    <source>
        <dbReference type="ARBA" id="ARBA00022692"/>
    </source>
</evidence>
<dbReference type="GO" id="GO:0005102">
    <property type="term" value="F:signaling receptor binding"/>
    <property type="evidence" value="ECO:0000318"/>
    <property type="project" value="GO_Central"/>
</dbReference>
<feature type="domain" description="Peroxisome membrane anchor protein Pex14p N-terminal" evidence="16">
    <location>
        <begin position="56"/>
        <end position="100"/>
    </location>
</feature>
<evidence type="ECO:0000256" key="2">
    <source>
        <dbReference type="ARBA" id="ARBA00005443"/>
    </source>
</evidence>
<evidence type="ECO:0000256" key="6">
    <source>
        <dbReference type="ARBA" id="ARBA00022989"/>
    </source>
</evidence>
<evidence type="ECO:0000256" key="1">
    <source>
        <dbReference type="ARBA" id="ARBA00004549"/>
    </source>
</evidence>
<dbReference type="EMBL" id="CM004392">
    <property type="protein sequence ID" value="OAY47768.1"/>
    <property type="molecule type" value="Genomic_DNA"/>
</dbReference>
<keyword evidence="3 14" id="KW-0813">Transport</keyword>
<dbReference type="OMA" id="PQGQMQA"/>
<evidence type="ECO:0000256" key="14">
    <source>
        <dbReference type="RuleBase" id="RU367032"/>
    </source>
</evidence>
<feature type="compositionally biased region" description="Pro residues" evidence="15">
    <location>
        <begin position="1"/>
        <end position="13"/>
    </location>
</feature>
<evidence type="ECO:0000313" key="19">
    <source>
        <dbReference type="EMBL" id="OAY47768.1"/>
    </source>
</evidence>
<dbReference type="InterPro" id="IPR025655">
    <property type="entry name" value="PEX14"/>
</dbReference>
<dbReference type="PANTHER" id="PTHR23058">
    <property type="entry name" value="PEROXISOMAL MEMBRANE PROTEIN PEX14"/>
    <property type="match status" value="1"/>
</dbReference>
<dbReference type="AlphaFoldDB" id="A0A2C9VR65"/>
<reference evidence="20" key="1">
    <citation type="journal article" date="2016" name="Nat. Biotechnol.">
        <title>Sequencing wild and cultivated cassava and related species reveals extensive interspecific hybridization and genetic diversity.</title>
        <authorList>
            <person name="Bredeson J.V."/>
            <person name="Lyons J.B."/>
            <person name="Prochnik S.E."/>
            <person name="Wu G.A."/>
            <person name="Ha C.M."/>
            <person name="Edsinger-Gonzales E."/>
            <person name="Grimwood J."/>
            <person name="Schmutz J."/>
            <person name="Rabbi I.Y."/>
            <person name="Egesi C."/>
            <person name="Nauluvula P."/>
            <person name="Lebot V."/>
            <person name="Ndunguru J."/>
            <person name="Mkamilo G."/>
            <person name="Bart R.S."/>
            <person name="Setter T.L."/>
            <person name="Gleadow R.M."/>
            <person name="Kulakow P."/>
            <person name="Ferguson M.E."/>
            <person name="Rounsley S."/>
            <person name="Rokhsar D.S."/>
        </authorList>
    </citation>
    <scope>NUCLEOTIDE SEQUENCE [LARGE SCALE GENOMIC DNA]</scope>
    <source>
        <strain evidence="20">cv. AM560-2</strain>
    </source>
</reference>